<evidence type="ECO:0000256" key="1">
    <source>
        <dbReference type="ARBA" id="ARBA00004651"/>
    </source>
</evidence>
<dbReference type="InterPro" id="IPR035906">
    <property type="entry name" value="MetI-like_sf"/>
</dbReference>
<dbReference type="Gene3D" id="1.10.3720.10">
    <property type="entry name" value="MetI-like"/>
    <property type="match status" value="1"/>
</dbReference>
<comment type="subcellular location">
    <subcellularLocation>
        <location evidence="1 7">Cell membrane</location>
        <topology evidence="1 7">Multi-pass membrane protein</topology>
    </subcellularLocation>
</comment>
<feature type="transmembrane region" description="Helical" evidence="7">
    <location>
        <begin position="259"/>
        <end position="281"/>
    </location>
</feature>
<sequence length="288" mass="32084">MLGKWFTASERRGIAFVAPGLLVTTLLILYPILSVLYYSFVNEGSAFVGLDNYSSVFRSPLFGKMLGNTAIWTVGTVALAFAIGTGAALLLNQDFVRGRNLWRTVLMLSWITPGVVKAVVWKWLYSYDFGMLNHMLMSLHLIREPVSWLSSTSLALPSVMLVQVWETFPYAMLMMSAGLQAISKDLYEVADLEGASGTQRLRLITLPLLKDVIFIALLILIIWSLNGFTLIWIMTQGGPAGSTEVLALSIYDRFRDFDIHGASAISVLQLLISLVFAIWYIRRSAKEV</sequence>
<gene>
    <name evidence="9" type="ORF">ACFO3S_19880</name>
</gene>
<organism evidence="9 10">
    <name type="scientific">Cohnella hongkongensis</name>
    <dbReference type="NCBI Taxonomy" id="178337"/>
    <lineage>
        <taxon>Bacteria</taxon>
        <taxon>Bacillati</taxon>
        <taxon>Bacillota</taxon>
        <taxon>Bacilli</taxon>
        <taxon>Bacillales</taxon>
        <taxon>Paenibacillaceae</taxon>
        <taxon>Cohnella</taxon>
    </lineage>
</organism>
<feature type="transmembrane region" description="Helical" evidence="7">
    <location>
        <begin position="12"/>
        <end position="33"/>
    </location>
</feature>
<dbReference type="Proteomes" id="UP001596028">
    <property type="component" value="Unassembled WGS sequence"/>
</dbReference>
<dbReference type="SUPFAM" id="SSF161098">
    <property type="entry name" value="MetI-like"/>
    <property type="match status" value="1"/>
</dbReference>
<keyword evidence="3" id="KW-1003">Cell membrane</keyword>
<evidence type="ECO:0000256" key="6">
    <source>
        <dbReference type="ARBA" id="ARBA00023136"/>
    </source>
</evidence>
<dbReference type="PROSITE" id="PS50928">
    <property type="entry name" value="ABC_TM1"/>
    <property type="match status" value="1"/>
</dbReference>
<evidence type="ECO:0000256" key="2">
    <source>
        <dbReference type="ARBA" id="ARBA00022448"/>
    </source>
</evidence>
<dbReference type="RefSeq" id="WP_378099668.1">
    <property type="nucleotide sequence ID" value="NZ_JBHSEP010000017.1"/>
</dbReference>
<name>A0ABV9FEZ3_9BACL</name>
<keyword evidence="5 7" id="KW-1133">Transmembrane helix</keyword>
<accession>A0ABV9FEZ3</accession>
<evidence type="ECO:0000256" key="5">
    <source>
        <dbReference type="ARBA" id="ARBA00022989"/>
    </source>
</evidence>
<dbReference type="EMBL" id="JBHSEP010000017">
    <property type="protein sequence ID" value="MFC4600513.1"/>
    <property type="molecule type" value="Genomic_DNA"/>
</dbReference>
<dbReference type="PANTHER" id="PTHR43227:SF7">
    <property type="entry name" value="ARABINOOLIGOSACCHARIDES TRANSPORT SYSTEM PERMEASE PROTEIN ARAP"/>
    <property type="match status" value="1"/>
</dbReference>
<comment type="similarity">
    <text evidence="7">Belongs to the binding-protein-dependent transport system permease family.</text>
</comment>
<evidence type="ECO:0000259" key="8">
    <source>
        <dbReference type="PROSITE" id="PS50928"/>
    </source>
</evidence>
<keyword evidence="10" id="KW-1185">Reference proteome</keyword>
<dbReference type="PANTHER" id="PTHR43227">
    <property type="entry name" value="BLL4140 PROTEIN"/>
    <property type="match status" value="1"/>
</dbReference>
<feature type="transmembrane region" description="Helical" evidence="7">
    <location>
        <begin position="145"/>
        <end position="165"/>
    </location>
</feature>
<evidence type="ECO:0000256" key="7">
    <source>
        <dbReference type="RuleBase" id="RU363032"/>
    </source>
</evidence>
<dbReference type="InterPro" id="IPR000515">
    <property type="entry name" value="MetI-like"/>
</dbReference>
<evidence type="ECO:0000313" key="10">
    <source>
        <dbReference type="Proteomes" id="UP001596028"/>
    </source>
</evidence>
<feature type="transmembrane region" description="Helical" evidence="7">
    <location>
        <begin position="70"/>
        <end position="92"/>
    </location>
</feature>
<dbReference type="CDD" id="cd06261">
    <property type="entry name" value="TM_PBP2"/>
    <property type="match status" value="1"/>
</dbReference>
<evidence type="ECO:0000256" key="4">
    <source>
        <dbReference type="ARBA" id="ARBA00022692"/>
    </source>
</evidence>
<reference evidence="10" key="1">
    <citation type="journal article" date="2019" name="Int. J. Syst. Evol. Microbiol.">
        <title>The Global Catalogue of Microorganisms (GCM) 10K type strain sequencing project: providing services to taxonomists for standard genome sequencing and annotation.</title>
        <authorList>
            <consortium name="The Broad Institute Genomics Platform"/>
            <consortium name="The Broad Institute Genome Sequencing Center for Infectious Disease"/>
            <person name="Wu L."/>
            <person name="Ma J."/>
        </authorList>
    </citation>
    <scope>NUCLEOTIDE SEQUENCE [LARGE SCALE GENOMIC DNA]</scope>
    <source>
        <strain evidence="10">CCUG 49571</strain>
    </source>
</reference>
<feature type="transmembrane region" description="Helical" evidence="7">
    <location>
        <begin position="104"/>
        <end position="125"/>
    </location>
</feature>
<comment type="caution">
    <text evidence="9">The sequence shown here is derived from an EMBL/GenBank/DDBJ whole genome shotgun (WGS) entry which is preliminary data.</text>
</comment>
<dbReference type="InterPro" id="IPR050809">
    <property type="entry name" value="UgpAE/MalFG_permease"/>
</dbReference>
<keyword evidence="4 7" id="KW-0812">Transmembrane</keyword>
<proteinExistence type="inferred from homology"/>
<dbReference type="Pfam" id="PF00528">
    <property type="entry name" value="BPD_transp_1"/>
    <property type="match status" value="1"/>
</dbReference>
<feature type="domain" description="ABC transmembrane type-1" evidence="8">
    <location>
        <begin position="66"/>
        <end position="280"/>
    </location>
</feature>
<evidence type="ECO:0000256" key="3">
    <source>
        <dbReference type="ARBA" id="ARBA00022475"/>
    </source>
</evidence>
<feature type="transmembrane region" description="Helical" evidence="7">
    <location>
        <begin position="212"/>
        <end position="234"/>
    </location>
</feature>
<evidence type="ECO:0000313" key="9">
    <source>
        <dbReference type="EMBL" id="MFC4600513.1"/>
    </source>
</evidence>
<protein>
    <submittedName>
        <fullName evidence="9">Carbohydrate ABC transporter permease</fullName>
    </submittedName>
</protein>
<keyword evidence="6 7" id="KW-0472">Membrane</keyword>
<keyword evidence="2 7" id="KW-0813">Transport</keyword>